<dbReference type="GO" id="GO:0005634">
    <property type="term" value="C:nucleus"/>
    <property type="evidence" value="ECO:0007669"/>
    <property type="project" value="UniProtKB-SubCell"/>
</dbReference>
<evidence type="ECO:0000256" key="1">
    <source>
        <dbReference type="ARBA" id="ARBA00004123"/>
    </source>
</evidence>
<evidence type="ECO:0000256" key="3">
    <source>
        <dbReference type="ARBA" id="ARBA00022454"/>
    </source>
</evidence>
<dbReference type="SMART" id="SM00317">
    <property type="entry name" value="SET"/>
    <property type="match status" value="1"/>
</dbReference>
<dbReference type="InterPro" id="IPR007728">
    <property type="entry name" value="Pre-SET_dom"/>
</dbReference>
<dbReference type="InterPro" id="IPR025776">
    <property type="entry name" value="SUVR4/1/2"/>
</dbReference>
<evidence type="ECO:0000256" key="6">
    <source>
        <dbReference type="ARBA" id="ARBA00022833"/>
    </source>
</evidence>
<dbReference type="SMART" id="SM00468">
    <property type="entry name" value="PreSET"/>
    <property type="match status" value="1"/>
</dbReference>
<feature type="region of interest" description="Disordered" evidence="8">
    <location>
        <begin position="63"/>
        <end position="452"/>
    </location>
</feature>
<evidence type="ECO:0000256" key="5">
    <source>
        <dbReference type="ARBA" id="ARBA00022723"/>
    </source>
</evidence>
<dbReference type="Pfam" id="PF00856">
    <property type="entry name" value="SET"/>
    <property type="match status" value="1"/>
</dbReference>
<dbReference type="Proteomes" id="UP001642360">
    <property type="component" value="Unassembled WGS sequence"/>
</dbReference>
<organism evidence="11 12">
    <name type="scientific">Ilex paraguariensis</name>
    <name type="common">yerba mate</name>
    <dbReference type="NCBI Taxonomy" id="185542"/>
    <lineage>
        <taxon>Eukaryota</taxon>
        <taxon>Viridiplantae</taxon>
        <taxon>Streptophyta</taxon>
        <taxon>Embryophyta</taxon>
        <taxon>Tracheophyta</taxon>
        <taxon>Spermatophyta</taxon>
        <taxon>Magnoliopsida</taxon>
        <taxon>eudicotyledons</taxon>
        <taxon>Gunneridae</taxon>
        <taxon>Pentapetalae</taxon>
        <taxon>asterids</taxon>
        <taxon>campanulids</taxon>
        <taxon>Aquifoliales</taxon>
        <taxon>Aquifoliaceae</taxon>
        <taxon>Ilex</taxon>
    </lineage>
</organism>
<keyword evidence="5" id="KW-0479">Metal-binding</keyword>
<dbReference type="InterPro" id="IPR001214">
    <property type="entry name" value="SET_dom"/>
</dbReference>
<dbReference type="GO" id="GO:0046872">
    <property type="term" value="F:metal ion binding"/>
    <property type="evidence" value="ECO:0007669"/>
    <property type="project" value="UniProtKB-KW"/>
</dbReference>
<feature type="compositionally biased region" description="Polar residues" evidence="8">
    <location>
        <begin position="353"/>
        <end position="365"/>
    </location>
</feature>
<feature type="compositionally biased region" description="Polar residues" evidence="8">
    <location>
        <begin position="315"/>
        <end position="325"/>
    </location>
</feature>
<feature type="compositionally biased region" description="Basic and acidic residues" evidence="8">
    <location>
        <begin position="336"/>
        <end position="350"/>
    </location>
</feature>
<evidence type="ECO:0000313" key="12">
    <source>
        <dbReference type="Proteomes" id="UP001642360"/>
    </source>
</evidence>
<gene>
    <name evidence="11" type="ORF">ILEXP_LOCUS31019</name>
</gene>
<proteinExistence type="predicted"/>
<feature type="domain" description="Pre-SET" evidence="10">
    <location>
        <begin position="813"/>
        <end position="909"/>
    </location>
</feature>
<feature type="compositionally biased region" description="Polar residues" evidence="8">
    <location>
        <begin position="142"/>
        <end position="154"/>
    </location>
</feature>
<dbReference type="PROSITE" id="PS50867">
    <property type="entry name" value="PRE_SET"/>
    <property type="match status" value="1"/>
</dbReference>
<evidence type="ECO:0000256" key="7">
    <source>
        <dbReference type="ARBA" id="ARBA00023242"/>
    </source>
</evidence>
<evidence type="ECO:0000256" key="8">
    <source>
        <dbReference type="SAM" id="MobiDB-lite"/>
    </source>
</evidence>
<evidence type="ECO:0000256" key="4">
    <source>
        <dbReference type="ARBA" id="ARBA00022679"/>
    </source>
</evidence>
<dbReference type="EMBL" id="CAUOFW020003813">
    <property type="protein sequence ID" value="CAK9162173.1"/>
    <property type="molecule type" value="Genomic_DNA"/>
</dbReference>
<feature type="compositionally biased region" description="Basic and acidic residues" evidence="8">
    <location>
        <begin position="125"/>
        <end position="139"/>
    </location>
</feature>
<dbReference type="InterPro" id="IPR043017">
    <property type="entry name" value="WIYLD_dom_sf"/>
</dbReference>
<reference evidence="11 12" key="1">
    <citation type="submission" date="2024-02" db="EMBL/GenBank/DDBJ databases">
        <authorList>
            <person name="Vignale AGUSTIN F."/>
            <person name="Sosa J E."/>
            <person name="Modenutti C."/>
        </authorList>
    </citation>
    <scope>NUCLEOTIDE SEQUENCE [LARGE SCALE GENOMIC DNA]</scope>
</reference>
<dbReference type="AlphaFoldDB" id="A0ABC8SZ11"/>
<feature type="compositionally biased region" description="Basic and acidic residues" evidence="8">
    <location>
        <begin position="64"/>
        <end position="94"/>
    </location>
</feature>
<evidence type="ECO:0000259" key="9">
    <source>
        <dbReference type="PROSITE" id="PS50280"/>
    </source>
</evidence>
<keyword evidence="6" id="KW-0862">Zinc</keyword>
<feature type="compositionally biased region" description="Polar residues" evidence="8">
    <location>
        <begin position="388"/>
        <end position="398"/>
    </location>
</feature>
<dbReference type="PANTHER" id="PTHR46450">
    <property type="entry name" value="INACTIVE HISTONE-LYSINE N-METHYLTRANSFERASE SUVR1-RELATED"/>
    <property type="match status" value="1"/>
</dbReference>
<dbReference type="GO" id="GO:0016740">
    <property type="term" value="F:transferase activity"/>
    <property type="evidence" value="ECO:0007669"/>
    <property type="project" value="UniProtKB-KW"/>
</dbReference>
<feature type="compositionally biased region" description="Basic and acidic residues" evidence="8">
    <location>
        <begin position="442"/>
        <end position="452"/>
    </location>
</feature>
<dbReference type="FunFam" id="2.170.270.10:FF:000046">
    <property type="entry name" value="SET-domain containing protein lysine methyltransferase family protein"/>
    <property type="match status" value="1"/>
</dbReference>
<feature type="compositionally biased region" description="Basic and acidic residues" evidence="8">
    <location>
        <begin position="283"/>
        <end position="305"/>
    </location>
</feature>
<comment type="subcellular location">
    <subcellularLocation>
        <location evidence="2">Chromosome</location>
    </subcellularLocation>
    <subcellularLocation>
        <location evidence="1">Nucleus</location>
    </subcellularLocation>
</comment>
<keyword evidence="4" id="KW-0808">Transferase</keyword>
<evidence type="ECO:0000256" key="2">
    <source>
        <dbReference type="ARBA" id="ARBA00004286"/>
    </source>
</evidence>
<evidence type="ECO:0000259" key="10">
    <source>
        <dbReference type="PROSITE" id="PS50867"/>
    </source>
</evidence>
<evidence type="ECO:0000313" key="11">
    <source>
        <dbReference type="EMBL" id="CAK9162173.1"/>
    </source>
</evidence>
<dbReference type="CDD" id="cd10538">
    <property type="entry name" value="SET_SETDB-like"/>
    <property type="match status" value="1"/>
</dbReference>
<dbReference type="InterPro" id="IPR018848">
    <property type="entry name" value="WIYLD_domain"/>
</dbReference>
<dbReference type="Gene3D" id="1.10.8.850">
    <property type="entry name" value="Histone-lysine N methyltransferase , C-terminal domain-like"/>
    <property type="match status" value="1"/>
</dbReference>
<dbReference type="PROSITE" id="PS50280">
    <property type="entry name" value="SET"/>
    <property type="match status" value="1"/>
</dbReference>
<dbReference type="InterPro" id="IPR046341">
    <property type="entry name" value="SET_dom_sf"/>
</dbReference>
<dbReference type="Pfam" id="PF10440">
    <property type="entry name" value="WIYLD"/>
    <property type="match status" value="1"/>
</dbReference>
<dbReference type="GO" id="GO:0005694">
    <property type="term" value="C:chromosome"/>
    <property type="evidence" value="ECO:0007669"/>
    <property type="project" value="UniProtKB-SubCell"/>
</dbReference>
<dbReference type="Gene3D" id="2.170.270.10">
    <property type="entry name" value="SET domain"/>
    <property type="match status" value="1"/>
</dbReference>
<sequence>MPPPNPRVAKAFHAMRDLGISEEKVKPVLKKLLKLYDKNWELIEEENYRALADNIFETEEAEVEEHKKKLDNIEREKKDLEDETQVHDEIERPLKRLRLRHQEGQASPSLSNSGPGFDGTAIKKPKVEDNDLPESRPKDQLPNITESPQLNTGNVRIESQPVSPQPLGRNKGKQPVSPKSLSVQEGSDSPLIGAADRTQAAVMKRIDSNPISSPMRLRDRGKGPLSPQINSREKRPIADKSSHAVVFKEPKVEPVVRLPRQKMPQTHALIKPKEEPSTDDVPQFEREKKDLEDETQVHDEIERPLKRLRLRHQEGQASPSLSNSGPGFDGTAIKKPKVEDNDLPESRPKDQLPNITESPQLNTGNVRIESQPVSPQPLGRNKGKQPVSPKSLSVQEGSDSPLIGAADRTQAAVMKRIDSNPISSPMRLRDRGKGPLSPQINSREKRPIADKSSHAVVFKEPKVEPVVRLPRQKMPQTHALIKPKEEPSTDDVPQFEVPLAVIHPESLNEGDSSLENGPLREQRDPAPLASLIENGEDRTDGVLASSNETRSNCELATILDESSASLEISSSPVGEVKISLIRTSAAGRPDFRMPSLDAVLKLMEDKCLRPYKVLDPNFSVTKIMEDMCVCTWELGTVSSNESQETVIETPTMDLMKKSGAADAFGAGGMPSNLSNGPVNIPCNAKRALPQIPRLPPPCNGLDDHIQPDKRISSNDGVSEYEKDHEDLVHMNSQSVVVVQKLQLTPNDRRALHDANDIAKGQERISISLANEVNSECPPSFHYIPQNVVFQNAYVNFALARIGDNNCCSTCFGDCLSSSTLCACAHETGGDFVYTTEGLVKEEFLDECISMNRDPQKHCLYYCKECPLERSKNEDILEPCKGHLVRRFIKECWWKCGCNKQCGNRVVQRGINCKLQVFMTPGGKGWGLRTLEELPKGAFVCEYVGEVLTNSELYDRVSRSPSSEAHSYPVLLDADWCSEGVLKDEEALCLDATYYGNVARFINHRCFDSNLVEIPVEVETPDHHYYHLAFFTTRKVEALEELTWDYGIDFDDHDHPVKAFRCQCGSKFCRNIKRSSRSRSRR</sequence>
<dbReference type="PROSITE" id="PS51580">
    <property type="entry name" value="SAM_MT43_3"/>
    <property type="match status" value="1"/>
</dbReference>
<keyword evidence="12" id="KW-1185">Reference proteome</keyword>
<feature type="compositionally biased region" description="Polar residues" evidence="8">
    <location>
        <begin position="104"/>
        <end position="114"/>
    </location>
</feature>
<feature type="compositionally biased region" description="Basic and acidic residues" evidence="8">
    <location>
        <begin position="231"/>
        <end position="254"/>
    </location>
</feature>
<feature type="domain" description="SET" evidence="9">
    <location>
        <begin position="912"/>
        <end position="1046"/>
    </location>
</feature>
<keyword evidence="7" id="KW-0539">Nucleus</keyword>
<name>A0ABC8SZ11_9AQUA</name>
<keyword evidence="3" id="KW-0158">Chromosome</keyword>
<protein>
    <submittedName>
        <fullName evidence="11">Uncharacterized protein</fullName>
    </submittedName>
</protein>
<comment type="caution">
    <text evidence="11">The sequence shown here is derived from an EMBL/GenBank/DDBJ whole genome shotgun (WGS) entry which is preliminary data.</text>
</comment>
<dbReference type="SUPFAM" id="SSF82199">
    <property type="entry name" value="SET domain"/>
    <property type="match status" value="1"/>
</dbReference>
<accession>A0ABC8SZ11</accession>
<dbReference type="PANTHER" id="PTHR46450:SF1">
    <property type="entry name" value="INACTIVE HISTONE-LYSINE N-METHYLTRANSFERASE SUVR1-RELATED"/>
    <property type="match status" value="1"/>
</dbReference>
<feature type="compositionally biased region" description="Polar residues" evidence="8">
    <location>
        <begin position="177"/>
        <end position="187"/>
    </location>
</feature>